<name>A0A8H7PL98_MORIS</name>
<dbReference type="Proteomes" id="UP000654370">
    <property type="component" value="Unassembled WGS sequence"/>
</dbReference>
<evidence type="ECO:0000313" key="3">
    <source>
        <dbReference type="Proteomes" id="UP000654370"/>
    </source>
</evidence>
<sequence length="203" mass="22552">MIGGTGAAPVQMKKRAAGATDPLFNLSENISSQLQIALQPKLRQFSNNVHRNIFAGILPHDNEFVVAFGERSGMKTEISHAITSTWAKEQADMRKAVLDAIKQDMENERQTIEDLDVAARRAREAVVEKIKVSVKAHIYDTLISEKVQPLLASAIGKSYTTDIGERIAKNIEGVTNLWLERTIMNQFCVDAECIDSQSLKLEQ</sequence>
<organism evidence="2 3">
    <name type="scientific">Mortierella isabellina</name>
    <name type="common">Filamentous fungus</name>
    <name type="synonym">Umbelopsis isabellina</name>
    <dbReference type="NCBI Taxonomy" id="91625"/>
    <lineage>
        <taxon>Eukaryota</taxon>
        <taxon>Fungi</taxon>
        <taxon>Fungi incertae sedis</taxon>
        <taxon>Mucoromycota</taxon>
        <taxon>Mucoromycotina</taxon>
        <taxon>Umbelopsidomycetes</taxon>
        <taxon>Umbelopsidales</taxon>
        <taxon>Umbelopsidaceae</taxon>
        <taxon>Umbelopsis</taxon>
    </lineage>
</organism>
<comment type="caution">
    <text evidence="2">The sequence shown here is derived from an EMBL/GenBank/DDBJ whole genome shotgun (WGS) entry which is preliminary data.</text>
</comment>
<dbReference type="EMBL" id="JAEPQZ010000011">
    <property type="protein sequence ID" value="KAG2175534.1"/>
    <property type="molecule type" value="Genomic_DNA"/>
</dbReference>
<dbReference type="AlphaFoldDB" id="A0A8H7PL98"/>
<proteinExistence type="predicted"/>
<feature type="coiled-coil region" evidence="1">
    <location>
        <begin position="98"/>
        <end position="125"/>
    </location>
</feature>
<evidence type="ECO:0000313" key="2">
    <source>
        <dbReference type="EMBL" id="KAG2175534.1"/>
    </source>
</evidence>
<reference evidence="2" key="1">
    <citation type="submission" date="2020-12" db="EMBL/GenBank/DDBJ databases">
        <title>Metabolic potential, ecology and presence of endohyphal bacteria is reflected in genomic diversity of Mucoromycotina.</title>
        <authorList>
            <person name="Muszewska A."/>
            <person name="Okrasinska A."/>
            <person name="Steczkiewicz K."/>
            <person name="Drgas O."/>
            <person name="Orlowska M."/>
            <person name="Perlinska-Lenart U."/>
            <person name="Aleksandrzak-Piekarczyk T."/>
            <person name="Szatraj K."/>
            <person name="Zielenkiewicz U."/>
            <person name="Pilsyk S."/>
            <person name="Malc E."/>
            <person name="Mieczkowski P."/>
            <person name="Kruszewska J.S."/>
            <person name="Biernat P."/>
            <person name="Pawlowska J."/>
        </authorList>
    </citation>
    <scope>NUCLEOTIDE SEQUENCE</scope>
    <source>
        <strain evidence="2">WA0000067209</strain>
    </source>
</reference>
<gene>
    <name evidence="2" type="ORF">INT43_001181</name>
</gene>
<protein>
    <submittedName>
        <fullName evidence="2">Uncharacterized protein</fullName>
    </submittedName>
</protein>
<accession>A0A8H7PL98</accession>
<keyword evidence="3" id="KW-1185">Reference proteome</keyword>
<evidence type="ECO:0000256" key="1">
    <source>
        <dbReference type="SAM" id="Coils"/>
    </source>
</evidence>
<keyword evidence="1" id="KW-0175">Coiled coil</keyword>
<dbReference type="OrthoDB" id="2352273at2759"/>